<dbReference type="OrthoDB" id="538223at2759"/>
<comment type="caution">
    <text evidence="2">The sequence shown here is derived from an EMBL/GenBank/DDBJ whole genome shotgun (WGS) entry which is preliminary data.</text>
</comment>
<dbReference type="Proteomes" id="UP000720189">
    <property type="component" value="Unassembled WGS sequence"/>
</dbReference>
<dbReference type="InterPro" id="IPR015943">
    <property type="entry name" value="WD40/YVTN_repeat-like_dom_sf"/>
</dbReference>
<dbReference type="EMBL" id="JAGMUX010000017">
    <property type="protein sequence ID" value="KAH7234920.1"/>
    <property type="molecule type" value="Genomic_DNA"/>
</dbReference>
<accession>A0A9P9GAA6</accession>
<dbReference type="Gene3D" id="2.130.10.10">
    <property type="entry name" value="YVTN repeat-like/Quinoprotein amine dehydrogenase"/>
    <property type="match status" value="1"/>
</dbReference>
<dbReference type="SUPFAM" id="SSF50998">
    <property type="entry name" value="Quinoprotein alcohol dehydrogenase-like"/>
    <property type="match status" value="1"/>
</dbReference>
<evidence type="ECO:0000313" key="2">
    <source>
        <dbReference type="EMBL" id="KAH7234920.1"/>
    </source>
</evidence>
<dbReference type="InterPro" id="IPR011047">
    <property type="entry name" value="Quinoprotein_ADH-like_sf"/>
</dbReference>
<organism evidence="2 3">
    <name type="scientific">Fusarium redolens</name>
    <dbReference type="NCBI Taxonomy" id="48865"/>
    <lineage>
        <taxon>Eukaryota</taxon>
        <taxon>Fungi</taxon>
        <taxon>Dikarya</taxon>
        <taxon>Ascomycota</taxon>
        <taxon>Pezizomycotina</taxon>
        <taxon>Sordariomycetes</taxon>
        <taxon>Hypocreomycetidae</taxon>
        <taxon>Hypocreales</taxon>
        <taxon>Nectriaceae</taxon>
        <taxon>Fusarium</taxon>
        <taxon>Fusarium redolens species complex</taxon>
    </lineage>
</organism>
<name>A0A9P9GAA6_FUSRE</name>
<dbReference type="AlphaFoldDB" id="A0A9P9GAA6"/>
<dbReference type="RefSeq" id="XP_046044685.1">
    <property type="nucleotide sequence ID" value="XM_046190662.1"/>
</dbReference>
<proteinExistence type="predicted"/>
<evidence type="ECO:0000313" key="3">
    <source>
        <dbReference type="Proteomes" id="UP000720189"/>
    </source>
</evidence>
<feature type="compositionally biased region" description="Polar residues" evidence="1">
    <location>
        <begin position="330"/>
        <end position="348"/>
    </location>
</feature>
<protein>
    <submittedName>
        <fullName evidence="2">Uncharacterized protein</fullName>
    </submittedName>
</protein>
<sequence length="348" mass="38623">MVGLSPVPQTSRIWNIKTGKEVLIMDACNPAQFVYLFPSSDSQRVAVVPQGNEAFCIWHMKEGEFILPQALSTPGYEALKLVFTPDLNKLVASLLDVHGTETCVWAWDLTTEKRLWTKSLPGFGRPVDKSPLAISSDGFCTAAILGENLQIWQTETGNILRDISISRLAGSICLELTLTRHCVSLLFSGEVQIWEWQSKRRTQKISGIGAGSRNLHILGIDEAIQTNMGEAPLPAEWSLGPFAIETPFYPELFFDVKTCWIQYWGKDLVRLPAECRDSIHEVHGFTLAVGCQTGRVLIIGFDKGEVERSIRTPKQEPPPKRTTCYGTYRSFGSSPTSPAGSWSDGWSS</sequence>
<feature type="region of interest" description="Disordered" evidence="1">
    <location>
        <begin position="327"/>
        <end position="348"/>
    </location>
</feature>
<dbReference type="GeneID" id="70220616"/>
<evidence type="ECO:0000256" key="1">
    <source>
        <dbReference type="SAM" id="MobiDB-lite"/>
    </source>
</evidence>
<keyword evidence="3" id="KW-1185">Reference proteome</keyword>
<reference evidence="2" key="1">
    <citation type="journal article" date="2021" name="Nat. Commun.">
        <title>Genetic determinants of endophytism in the Arabidopsis root mycobiome.</title>
        <authorList>
            <person name="Mesny F."/>
            <person name="Miyauchi S."/>
            <person name="Thiergart T."/>
            <person name="Pickel B."/>
            <person name="Atanasova L."/>
            <person name="Karlsson M."/>
            <person name="Huettel B."/>
            <person name="Barry K.W."/>
            <person name="Haridas S."/>
            <person name="Chen C."/>
            <person name="Bauer D."/>
            <person name="Andreopoulos W."/>
            <person name="Pangilinan J."/>
            <person name="LaButti K."/>
            <person name="Riley R."/>
            <person name="Lipzen A."/>
            <person name="Clum A."/>
            <person name="Drula E."/>
            <person name="Henrissat B."/>
            <person name="Kohler A."/>
            <person name="Grigoriev I.V."/>
            <person name="Martin F.M."/>
            <person name="Hacquard S."/>
        </authorList>
    </citation>
    <scope>NUCLEOTIDE SEQUENCE</scope>
    <source>
        <strain evidence="2">MPI-CAGE-AT-0023</strain>
    </source>
</reference>
<gene>
    <name evidence="2" type="ORF">BKA55DRAFT_544104</name>
</gene>